<name>A0A1C4B530_9BACI</name>
<reference evidence="2" key="1">
    <citation type="submission" date="2016-08" db="EMBL/GenBank/DDBJ databases">
        <authorList>
            <person name="Loux V."/>
            <person name="Rue O."/>
        </authorList>
    </citation>
    <scope>NUCLEOTIDE SEQUENCE [LARGE SCALE GENOMIC DNA]</scope>
    <source>
        <strain evidence="2">INRA Bc05-F1</strain>
    </source>
</reference>
<proteinExistence type="predicted"/>
<evidence type="ECO:0000313" key="1">
    <source>
        <dbReference type="EMBL" id="SCC01963.1"/>
    </source>
</evidence>
<dbReference type="EMBL" id="FMBE01000013">
    <property type="protein sequence ID" value="SCC01963.1"/>
    <property type="molecule type" value="Genomic_DNA"/>
</dbReference>
<accession>A0A1C4B530</accession>
<dbReference type="Proteomes" id="UP000196052">
    <property type="component" value="Unassembled WGS sequence"/>
</dbReference>
<gene>
    <name evidence="1" type="ORF">BC05F1_01122</name>
</gene>
<evidence type="ECO:0000313" key="2">
    <source>
        <dbReference type="Proteomes" id="UP000196052"/>
    </source>
</evidence>
<dbReference type="AlphaFoldDB" id="A0A1C4B530"/>
<protein>
    <submittedName>
        <fullName evidence="1">Uncharacterized protein</fullName>
    </submittedName>
</protein>
<sequence length="61" mass="7107">MTKSLIYYYKEEGINIPILTGSSSSFDFVLCKEETDKIIEMFPKAKNNLYVLIDGYEFKLD</sequence>
<organism evidence="1 2">
    <name type="scientific">Bacillus wiedmannii</name>
    <dbReference type="NCBI Taxonomy" id="1890302"/>
    <lineage>
        <taxon>Bacteria</taxon>
        <taxon>Bacillati</taxon>
        <taxon>Bacillota</taxon>
        <taxon>Bacilli</taxon>
        <taxon>Bacillales</taxon>
        <taxon>Bacillaceae</taxon>
        <taxon>Bacillus</taxon>
        <taxon>Bacillus cereus group</taxon>
    </lineage>
</organism>
<dbReference type="RefSeq" id="WP_088121534.1">
    <property type="nucleotide sequence ID" value="NZ_FMBE01000013.1"/>
</dbReference>